<organism evidence="2 3">
    <name type="scientific">Oryza meyeriana var. granulata</name>
    <dbReference type="NCBI Taxonomy" id="110450"/>
    <lineage>
        <taxon>Eukaryota</taxon>
        <taxon>Viridiplantae</taxon>
        <taxon>Streptophyta</taxon>
        <taxon>Embryophyta</taxon>
        <taxon>Tracheophyta</taxon>
        <taxon>Spermatophyta</taxon>
        <taxon>Magnoliopsida</taxon>
        <taxon>Liliopsida</taxon>
        <taxon>Poales</taxon>
        <taxon>Poaceae</taxon>
        <taxon>BOP clade</taxon>
        <taxon>Oryzoideae</taxon>
        <taxon>Oryzeae</taxon>
        <taxon>Oryzinae</taxon>
        <taxon>Oryza</taxon>
        <taxon>Oryza meyeriana</taxon>
    </lineage>
</organism>
<dbReference type="EMBL" id="SPHZ02000005">
    <property type="protein sequence ID" value="KAF0917012.1"/>
    <property type="molecule type" value="Genomic_DNA"/>
</dbReference>
<evidence type="ECO:0000256" key="1">
    <source>
        <dbReference type="SAM" id="MobiDB-lite"/>
    </source>
</evidence>
<reference evidence="2 3" key="1">
    <citation type="submission" date="2019-11" db="EMBL/GenBank/DDBJ databases">
        <title>Whole genome sequence of Oryza granulata.</title>
        <authorList>
            <person name="Li W."/>
        </authorList>
    </citation>
    <scope>NUCLEOTIDE SEQUENCE [LARGE SCALE GENOMIC DNA]</scope>
    <source>
        <strain evidence="3">cv. Menghai</strain>
        <tissue evidence="2">Leaf</tissue>
    </source>
</reference>
<feature type="region of interest" description="Disordered" evidence="1">
    <location>
        <begin position="92"/>
        <end position="113"/>
    </location>
</feature>
<evidence type="ECO:0000313" key="2">
    <source>
        <dbReference type="EMBL" id="KAF0917012.1"/>
    </source>
</evidence>
<dbReference type="AlphaFoldDB" id="A0A6G1DXS2"/>
<proteinExistence type="predicted"/>
<keyword evidence="3" id="KW-1185">Reference proteome</keyword>
<feature type="compositionally biased region" description="Basic and acidic residues" evidence="1">
    <location>
        <begin position="102"/>
        <end position="113"/>
    </location>
</feature>
<protein>
    <submittedName>
        <fullName evidence="2">Uncharacterized protein</fullName>
    </submittedName>
</protein>
<name>A0A6G1DXS2_9ORYZ</name>
<comment type="caution">
    <text evidence="2">The sequence shown here is derived from an EMBL/GenBank/DDBJ whole genome shotgun (WGS) entry which is preliminary data.</text>
</comment>
<sequence>MVTSRSSRTGSTGAGTLCKRRILAVDVGDAVASGDTSSATKTGAETRLRRWNRAEGTVRRHDGRLGLVHRDGDLAAADGEVERQGAEAIRARGAAFGGQGVQRKEGSRSNQDH</sequence>
<accession>A0A6G1DXS2</accession>
<dbReference type="Proteomes" id="UP000479710">
    <property type="component" value="Unassembled WGS sequence"/>
</dbReference>
<evidence type="ECO:0000313" key="3">
    <source>
        <dbReference type="Proteomes" id="UP000479710"/>
    </source>
</evidence>
<gene>
    <name evidence="2" type="ORF">E2562_016314</name>
</gene>